<feature type="region of interest" description="Disordered" evidence="1">
    <location>
        <begin position="1"/>
        <end position="204"/>
    </location>
</feature>
<comment type="caution">
    <text evidence="2">The sequence shown here is derived from an EMBL/GenBank/DDBJ whole genome shotgun (WGS) entry which is preliminary data.</text>
</comment>
<evidence type="ECO:0000313" key="3">
    <source>
        <dbReference type="Proteomes" id="UP001174936"/>
    </source>
</evidence>
<feature type="compositionally biased region" description="Polar residues" evidence="1">
    <location>
        <begin position="641"/>
        <end position="650"/>
    </location>
</feature>
<feature type="compositionally biased region" description="Polar residues" evidence="1">
    <location>
        <begin position="92"/>
        <end position="108"/>
    </location>
</feature>
<evidence type="ECO:0000313" key="2">
    <source>
        <dbReference type="EMBL" id="KAK0643297.1"/>
    </source>
</evidence>
<feature type="compositionally biased region" description="Basic and acidic residues" evidence="1">
    <location>
        <begin position="117"/>
        <end position="152"/>
    </location>
</feature>
<feature type="compositionally biased region" description="Basic and acidic residues" evidence="1">
    <location>
        <begin position="478"/>
        <end position="490"/>
    </location>
</feature>
<evidence type="ECO:0000256" key="1">
    <source>
        <dbReference type="SAM" id="MobiDB-lite"/>
    </source>
</evidence>
<reference evidence="2" key="1">
    <citation type="submission" date="2023-06" db="EMBL/GenBank/DDBJ databases">
        <title>Genome-scale phylogeny and comparative genomics of the fungal order Sordariales.</title>
        <authorList>
            <consortium name="Lawrence Berkeley National Laboratory"/>
            <person name="Hensen N."/>
            <person name="Bonometti L."/>
            <person name="Westerberg I."/>
            <person name="Brannstrom I.O."/>
            <person name="Guillou S."/>
            <person name="Cros-Aarteil S."/>
            <person name="Calhoun S."/>
            <person name="Haridas S."/>
            <person name="Kuo A."/>
            <person name="Mondo S."/>
            <person name="Pangilinan J."/>
            <person name="Riley R."/>
            <person name="Labutti K."/>
            <person name="Andreopoulos B."/>
            <person name="Lipzen A."/>
            <person name="Chen C."/>
            <person name="Yanf M."/>
            <person name="Daum C."/>
            <person name="Ng V."/>
            <person name="Clum A."/>
            <person name="Steindorff A."/>
            <person name="Ohm R."/>
            <person name="Martin F."/>
            <person name="Silar P."/>
            <person name="Natvig D."/>
            <person name="Lalanne C."/>
            <person name="Gautier V."/>
            <person name="Ament-Velasquez S.L."/>
            <person name="Kruys A."/>
            <person name="Hutchinson M.I."/>
            <person name="Powell A.J."/>
            <person name="Barry K."/>
            <person name="Miller A.N."/>
            <person name="Grigoriev I.V."/>
            <person name="Debuchy R."/>
            <person name="Gladieux P."/>
            <person name="Thoren M.H."/>
            <person name="Johannesson H."/>
        </authorList>
    </citation>
    <scope>NUCLEOTIDE SEQUENCE</scope>
    <source>
        <strain evidence="2">SMH2532-1</strain>
    </source>
</reference>
<feature type="compositionally biased region" description="Polar residues" evidence="1">
    <location>
        <begin position="451"/>
        <end position="461"/>
    </location>
</feature>
<dbReference type="EMBL" id="JAULSV010000005">
    <property type="protein sequence ID" value="KAK0643297.1"/>
    <property type="molecule type" value="Genomic_DNA"/>
</dbReference>
<feature type="compositionally biased region" description="Basic and acidic residues" evidence="1">
    <location>
        <begin position="392"/>
        <end position="406"/>
    </location>
</feature>
<dbReference type="Proteomes" id="UP001174936">
    <property type="component" value="Unassembled WGS sequence"/>
</dbReference>
<sequence length="851" mass="95121">MAMWPFRRKSRRKRVRASTTDFEEARGRAAEETLPPRSQTLQDLTMPIAVSEPEQSSRKQRPEPNKLQRRQRTYSFSPGRRDSIGPGRRTSVRAQRQSHAPTPNTNTMDPALGWRGARQDRVADKEMGIMRNDEFRRVPTLHNKRDGDELPRKKSSKKRRKDDHQREAEIKAMSNFVPLRRATEDWPTGPPISDGRRVRTSFGLGFKGSSRQEWDKYNRSSDISLPAESIHSAQSSDSEYLSFKVSALEALAPRPTLRYATHPRPGAEAGDSGPRLTRATSRQQRKLSVPIPEATLKAHKRIHDLADELSASDLRELMERDQRRRERKRQRDQERLEQRLLRRAEKQKAAEAEAKREGRDSPANLERGVLGREALGLGTDPASAVITSSRIRQSDESLKDKGKLLESDPSAASGDEFRPHPLAAFHRTNSIPLQSPDLPSLTVEPKKQPAQPLTSPRSRTSFIRLKLSRTSTPQGSDIRTEHSEPPEKGPETANSKAPLSWATFFRWGNKHKHRPAGPSSFSNTSRDSMQPTPQVPTPPTNFVPRRLSSGVPKRTMSRFREDLPELPISPPDSRIQSPEADPAASATETSTHANAIMEQVVFAPPNPADRYDTPTSEQRSMEAMRQTPSTFGHPDEPSVSPEIQTMSLASIDSEGSWLSGRVSKKRKPSGSLRTTPYGQRPRGASESDAEHTLDLDNNTNEEMSIAEDDYLARFTNSPQERPGWNRKSTGDPRPSSDGEEETHWGSVRGLQPQVVHSHTAGRVKSREVLLKSFGEEGEIDAVVSSANNNNRDEDDDEEGSGLQRATSINLGKEHVRHISAGSARLLSISPRSSVDTKRLSMLSNQEKAGTS</sequence>
<name>A0AA40CLY3_9PEZI</name>
<keyword evidence="3" id="KW-1185">Reference proteome</keyword>
<protein>
    <submittedName>
        <fullName evidence="2">Uncharacterized protein</fullName>
    </submittedName>
</protein>
<feature type="compositionally biased region" description="Polar residues" evidence="1">
    <location>
        <begin position="519"/>
        <end position="529"/>
    </location>
</feature>
<feature type="compositionally biased region" description="Basic residues" evidence="1">
    <location>
        <begin position="1"/>
        <end position="16"/>
    </location>
</feature>
<feature type="compositionally biased region" description="Basic and acidic residues" evidence="1">
    <location>
        <begin position="313"/>
        <end position="360"/>
    </location>
</feature>
<feature type="compositionally biased region" description="Basic and acidic residues" evidence="1">
    <location>
        <begin position="683"/>
        <end position="694"/>
    </location>
</feature>
<feature type="compositionally biased region" description="Basic and acidic residues" evidence="1">
    <location>
        <begin position="55"/>
        <end position="66"/>
    </location>
</feature>
<accession>A0AA40CLY3</accession>
<organism evidence="2 3">
    <name type="scientific">Cercophora newfieldiana</name>
    <dbReference type="NCBI Taxonomy" id="92897"/>
    <lineage>
        <taxon>Eukaryota</taxon>
        <taxon>Fungi</taxon>
        <taxon>Dikarya</taxon>
        <taxon>Ascomycota</taxon>
        <taxon>Pezizomycotina</taxon>
        <taxon>Sordariomycetes</taxon>
        <taxon>Sordariomycetidae</taxon>
        <taxon>Sordariales</taxon>
        <taxon>Lasiosphaeriaceae</taxon>
        <taxon>Cercophora</taxon>
    </lineage>
</organism>
<feature type="compositionally biased region" description="Polar residues" evidence="1">
    <location>
        <begin position="841"/>
        <end position="851"/>
    </location>
</feature>
<feature type="compositionally biased region" description="Polar residues" evidence="1">
    <location>
        <begin position="468"/>
        <end position="477"/>
    </location>
</feature>
<feature type="region of interest" description="Disordered" evidence="1">
    <location>
        <begin position="253"/>
        <end position="813"/>
    </location>
</feature>
<proteinExistence type="predicted"/>
<dbReference type="AlphaFoldDB" id="A0AA40CLY3"/>
<feature type="region of interest" description="Disordered" evidence="1">
    <location>
        <begin position="828"/>
        <end position="851"/>
    </location>
</feature>
<gene>
    <name evidence="2" type="ORF">B0T16DRAFT_179611</name>
</gene>